<feature type="region of interest" description="Disordered" evidence="1">
    <location>
        <begin position="1"/>
        <end position="22"/>
    </location>
</feature>
<evidence type="ECO:0000313" key="2">
    <source>
        <dbReference type="EMBL" id="JAE28981.1"/>
    </source>
</evidence>
<sequence length="78" mass="8163">MCWGFRSGRRPGGEVGGGSGGALEAEELLREGRLRGPSLKERRTGRRAGLGLWLGGGEGGGAGVESFLEAVEGHGRRW</sequence>
<accession>A0A0A9H2C0</accession>
<reference evidence="2" key="2">
    <citation type="journal article" date="2015" name="Data Brief">
        <title>Shoot transcriptome of the giant reed, Arundo donax.</title>
        <authorList>
            <person name="Barrero R.A."/>
            <person name="Guerrero F.D."/>
            <person name="Moolhuijzen P."/>
            <person name="Goolsby J.A."/>
            <person name="Tidwell J."/>
            <person name="Bellgard S.E."/>
            <person name="Bellgard M.I."/>
        </authorList>
    </citation>
    <scope>NUCLEOTIDE SEQUENCE</scope>
    <source>
        <tissue evidence="2">Shoot tissue taken approximately 20 cm above the soil surface</tissue>
    </source>
</reference>
<dbReference type="EMBL" id="GBRH01168915">
    <property type="protein sequence ID" value="JAE28981.1"/>
    <property type="molecule type" value="Transcribed_RNA"/>
</dbReference>
<organism evidence="2">
    <name type="scientific">Arundo donax</name>
    <name type="common">Giant reed</name>
    <name type="synonym">Donax arundinaceus</name>
    <dbReference type="NCBI Taxonomy" id="35708"/>
    <lineage>
        <taxon>Eukaryota</taxon>
        <taxon>Viridiplantae</taxon>
        <taxon>Streptophyta</taxon>
        <taxon>Embryophyta</taxon>
        <taxon>Tracheophyta</taxon>
        <taxon>Spermatophyta</taxon>
        <taxon>Magnoliopsida</taxon>
        <taxon>Liliopsida</taxon>
        <taxon>Poales</taxon>
        <taxon>Poaceae</taxon>
        <taxon>PACMAD clade</taxon>
        <taxon>Arundinoideae</taxon>
        <taxon>Arundineae</taxon>
        <taxon>Arundo</taxon>
    </lineage>
</organism>
<proteinExistence type="predicted"/>
<protein>
    <submittedName>
        <fullName evidence="2">Uncharacterized protein</fullName>
    </submittedName>
</protein>
<name>A0A0A9H2C0_ARUDO</name>
<reference evidence="2" key="1">
    <citation type="submission" date="2014-09" db="EMBL/GenBank/DDBJ databases">
        <authorList>
            <person name="Magalhaes I.L.F."/>
            <person name="Oliveira U."/>
            <person name="Santos F.R."/>
            <person name="Vidigal T.H.D.A."/>
            <person name="Brescovit A.D."/>
            <person name="Santos A.J."/>
        </authorList>
    </citation>
    <scope>NUCLEOTIDE SEQUENCE</scope>
    <source>
        <tissue evidence="2">Shoot tissue taken approximately 20 cm above the soil surface</tissue>
    </source>
</reference>
<dbReference type="AlphaFoldDB" id="A0A0A9H2C0"/>
<evidence type="ECO:0000256" key="1">
    <source>
        <dbReference type="SAM" id="MobiDB-lite"/>
    </source>
</evidence>